<dbReference type="EMBL" id="MN273338">
    <property type="protein sequence ID" value="QGV56715.1"/>
    <property type="molecule type" value="Genomic_DNA"/>
</dbReference>
<dbReference type="Proteomes" id="UP001256143">
    <property type="component" value="Genome"/>
</dbReference>
<accession>A0A650FZ25</accession>
<keyword evidence="2" id="KW-1185">Reference proteome</keyword>
<proteinExistence type="predicted"/>
<organism evidence="1 2">
    <name type="scientific">Milk vetch chlorotic dwarf virus</name>
    <dbReference type="NCBI Taxonomy" id="2683340"/>
    <lineage>
        <taxon>Viruses</taxon>
        <taxon>Monodnaviria</taxon>
        <taxon>Shotokuvirae</taxon>
        <taxon>Cressdnaviricota</taxon>
        <taxon>Arfiviricetes</taxon>
        <taxon>Mulpavirales</taxon>
        <taxon>Nanoviridae</taxon>
        <taxon>Nanovirus</taxon>
        <taxon>Nanovirus astragalirani</taxon>
    </lineage>
</organism>
<protein>
    <submittedName>
        <fullName evidence="1">U2 protein</fullName>
    </submittedName>
</protein>
<gene>
    <name evidence="1" type="primary">U2</name>
</gene>
<evidence type="ECO:0000313" key="2">
    <source>
        <dbReference type="Proteomes" id="UP001256143"/>
    </source>
</evidence>
<reference evidence="1 2" key="1">
    <citation type="journal article" date="2019" name="Virus Res.">
        <title>Novel nanovirus and associated alphasatellites identified in milk vetch plants with chlorotic dwarf disease in Iran.</title>
        <authorList>
            <person name="Hassan-Sheikhi P."/>
            <person name="Heydarnejad J."/>
            <person name="Massumi H."/>
            <person name="Kraberger S."/>
            <person name="Varsani A."/>
        </authorList>
    </citation>
    <scope>NUCLEOTIDE SEQUENCE [LARGE SCALE GENOMIC DNA]</scope>
    <source>
        <strain evidence="1">G53</strain>
    </source>
</reference>
<evidence type="ECO:0000313" key="1">
    <source>
        <dbReference type="EMBL" id="QGV56715.1"/>
    </source>
</evidence>
<sequence length="160" mass="18967">MRTSYAWCCFSINSIVHRVNCSSSSSPLLFFVFLSAVNKMPVRKKLTIRQIEAMKKEQDAFWVSYHSYLRAHEDVLGEFCRRHGRRVKAYPKLPSYAPTRWVLRNRTIYDISVEECRSCAQEQDVRQYSNPTKEDGLMDLYDYGNYRYQVYYSAPCCNEH</sequence>
<name>A0A650FZ25_9VIRU</name>